<dbReference type="SUPFAM" id="SSF52540">
    <property type="entry name" value="P-loop containing nucleoside triphosphate hydrolases"/>
    <property type="match status" value="1"/>
</dbReference>
<dbReference type="InterPro" id="IPR050055">
    <property type="entry name" value="EF-Tu_GTPase"/>
</dbReference>
<comment type="subunit">
    <text evidence="7">Monomer.</text>
</comment>
<dbReference type="Proteomes" id="UP001354931">
    <property type="component" value="Unassembled WGS sequence"/>
</dbReference>
<dbReference type="InterPro" id="IPR041709">
    <property type="entry name" value="EF-Tu_GTP-bd"/>
</dbReference>
<evidence type="ECO:0000313" key="10">
    <source>
        <dbReference type="EMBL" id="MEB8342006.1"/>
    </source>
</evidence>
<dbReference type="HAMAP" id="MF_00118_B">
    <property type="entry name" value="EF_Tu_B"/>
    <property type="match status" value="1"/>
</dbReference>
<evidence type="ECO:0000256" key="2">
    <source>
        <dbReference type="ARBA" id="ARBA00022768"/>
    </source>
</evidence>
<keyword evidence="2 7" id="KW-0251">Elongation factor</keyword>
<gene>
    <name evidence="7 10" type="primary">tuf</name>
    <name evidence="10" type="ORF">OKJ99_31370</name>
</gene>
<dbReference type="NCBIfam" id="NF009372">
    <property type="entry name" value="PRK12735.1"/>
    <property type="match status" value="1"/>
</dbReference>
<dbReference type="NCBIfam" id="NF009373">
    <property type="entry name" value="PRK12736.1"/>
    <property type="match status" value="1"/>
</dbReference>
<comment type="function">
    <text evidence="7">GTP hydrolase that promotes the GTP-dependent binding of aminoacyl-tRNA to the A-site of ribosomes during protein biosynthesis.</text>
</comment>
<evidence type="ECO:0000256" key="5">
    <source>
        <dbReference type="ARBA" id="ARBA00022917"/>
    </source>
</evidence>
<keyword evidence="7" id="KW-0963">Cytoplasm</keyword>
<dbReference type="PRINTS" id="PR00315">
    <property type="entry name" value="ELONGATNFCT"/>
</dbReference>
<dbReference type="EMBL" id="JAOZYC010000154">
    <property type="protein sequence ID" value="MEB8342006.1"/>
    <property type="molecule type" value="Genomic_DNA"/>
</dbReference>
<feature type="binding site" evidence="7">
    <location>
        <begin position="81"/>
        <end position="85"/>
    </location>
    <ligand>
        <name>GTP</name>
        <dbReference type="ChEBI" id="CHEBI:37565"/>
    </ligand>
</feature>
<dbReference type="PROSITE" id="PS00301">
    <property type="entry name" value="G_TR_1"/>
    <property type="match status" value="1"/>
</dbReference>
<dbReference type="InterPro" id="IPR027417">
    <property type="entry name" value="P-loop_NTPase"/>
</dbReference>
<proteinExistence type="inferred from homology"/>
<evidence type="ECO:0000256" key="8">
    <source>
        <dbReference type="NCBIfam" id="TIGR00485"/>
    </source>
</evidence>
<dbReference type="CDD" id="cd01884">
    <property type="entry name" value="EF_Tu"/>
    <property type="match status" value="1"/>
</dbReference>
<dbReference type="PANTHER" id="PTHR43721:SF22">
    <property type="entry name" value="ELONGATION FACTOR TU, MITOCHONDRIAL"/>
    <property type="match status" value="1"/>
</dbReference>
<feature type="binding site" evidence="7">
    <location>
        <position position="26"/>
    </location>
    <ligand>
        <name>Mg(2+)</name>
        <dbReference type="ChEBI" id="CHEBI:18420"/>
    </ligand>
</feature>
<dbReference type="Gene3D" id="3.40.50.300">
    <property type="entry name" value="P-loop containing nucleotide triphosphate hydrolases"/>
    <property type="match status" value="1"/>
</dbReference>
<dbReference type="EC" id="3.6.5.3" evidence="7"/>
<keyword evidence="7" id="KW-0479">Metal-binding</keyword>
<keyword evidence="6 7" id="KW-0342">GTP-binding</keyword>
<dbReference type="InterPro" id="IPR031157">
    <property type="entry name" value="G_TR_CS"/>
</dbReference>
<feature type="binding site" evidence="7">
    <location>
        <begin position="136"/>
        <end position="139"/>
    </location>
    <ligand>
        <name>GTP</name>
        <dbReference type="ChEBI" id="CHEBI:37565"/>
    </ligand>
</feature>
<dbReference type="InterPro" id="IPR004160">
    <property type="entry name" value="Transl_elong_EFTu/EF1A_C"/>
</dbReference>
<dbReference type="InterPro" id="IPR009000">
    <property type="entry name" value="Transl_B-barrel_sf"/>
</dbReference>
<dbReference type="NCBIfam" id="NF000766">
    <property type="entry name" value="PRK00049.1"/>
    <property type="match status" value="1"/>
</dbReference>
<dbReference type="GO" id="GO:0003746">
    <property type="term" value="F:translation elongation factor activity"/>
    <property type="evidence" value="ECO:0007669"/>
    <property type="project" value="UniProtKB-KW"/>
</dbReference>
<dbReference type="InterPro" id="IPR009001">
    <property type="entry name" value="Transl_elong_EF1A/Init_IF2_C"/>
</dbReference>
<dbReference type="Pfam" id="PF00009">
    <property type="entry name" value="GTP_EFTU"/>
    <property type="match status" value="1"/>
</dbReference>
<dbReference type="PANTHER" id="PTHR43721">
    <property type="entry name" value="ELONGATION FACTOR TU-RELATED"/>
    <property type="match status" value="1"/>
</dbReference>
<evidence type="ECO:0000256" key="3">
    <source>
        <dbReference type="ARBA" id="ARBA00022801"/>
    </source>
</evidence>
<dbReference type="Pfam" id="PF03144">
    <property type="entry name" value="GTP_EFTU_D2"/>
    <property type="match status" value="1"/>
</dbReference>
<dbReference type="Gene3D" id="2.40.30.10">
    <property type="entry name" value="Translation factors"/>
    <property type="match status" value="2"/>
</dbReference>
<keyword evidence="1 7" id="KW-0547">Nucleotide-binding</keyword>
<comment type="caution">
    <text evidence="10">The sequence shown here is derived from an EMBL/GenBank/DDBJ whole genome shotgun (WGS) entry which is preliminary data.</text>
</comment>
<name>A0ABU6FD96_9ACTN</name>
<dbReference type="SUPFAM" id="SSF50447">
    <property type="entry name" value="Translation proteins"/>
    <property type="match status" value="1"/>
</dbReference>
<feature type="binding site" evidence="7">
    <location>
        <begin position="19"/>
        <end position="26"/>
    </location>
    <ligand>
        <name>GTP</name>
        <dbReference type="ChEBI" id="CHEBI:37565"/>
    </ligand>
</feature>
<accession>A0ABU6FD96</accession>
<dbReference type="Pfam" id="PF03143">
    <property type="entry name" value="GTP_EFTU_D3"/>
    <property type="match status" value="1"/>
</dbReference>
<dbReference type="InterPro" id="IPR004541">
    <property type="entry name" value="Transl_elong_EFTu/EF1A_bac/org"/>
</dbReference>
<keyword evidence="11" id="KW-1185">Reference proteome</keyword>
<evidence type="ECO:0000313" key="11">
    <source>
        <dbReference type="Proteomes" id="UP001354931"/>
    </source>
</evidence>
<evidence type="ECO:0000256" key="6">
    <source>
        <dbReference type="ARBA" id="ARBA00023134"/>
    </source>
</evidence>
<sequence length="393" mass="41837">MPKTAYVRTKPHLNIGTMGHVDHGKTTLTAAITKVLAERGAGTFVPFDRIDKAPEEAQRGITINIAHVEYETDTRHYAHVDMPGHADYVKNMVTGAAQLDGAILVVSALDGIMPQTAEHVLLARQVGVDHIVVAINKADAGDEELTDLVELEVRELLSAHGYGGDSVPVVRVSGLKALEGEPRWTASIEALLDAVDTYVPMPERYVDAPFLLSVENVMTISGRGTVVTGAVERGRVRVGDRVRVYGAESLKEGETVVTGVETFGKPMEEAQAGDNVALLLRGVPRDAVRRGHIVAEPGTVRPARRFTAQVYVLSAAEGGRSTPVATGYRPQFYLRTADVVGDVDLGEVAVARPGDTVAMTVELGRDVPLEAGLGFAIREGGRTVGAGTVTVVL</sequence>
<comment type="subcellular location">
    <subcellularLocation>
        <location evidence="7">Cytoplasm</location>
    </subcellularLocation>
</comment>
<dbReference type="NCBIfam" id="TIGR00485">
    <property type="entry name" value="EF-Tu"/>
    <property type="match status" value="1"/>
</dbReference>
<dbReference type="RefSeq" id="WP_326021328.1">
    <property type="nucleotide sequence ID" value="NZ_JAOZYC010000154.1"/>
</dbReference>
<dbReference type="NCBIfam" id="TIGR00231">
    <property type="entry name" value="small_GTP"/>
    <property type="match status" value="1"/>
</dbReference>
<keyword evidence="4 7" id="KW-0460">Magnesium</keyword>
<evidence type="ECO:0000256" key="1">
    <source>
        <dbReference type="ARBA" id="ARBA00022741"/>
    </source>
</evidence>
<protein>
    <recommendedName>
        <fullName evidence="7 8">Elongation factor Tu</fullName>
        <shortName evidence="7">EF-Tu</shortName>
        <ecNumber evidence="7">3.6.5.3</ecNumber>
    </recommendedName>
</protein>
<keyword evidence="5 7" id="KW-0648">Protein biosynthesis</keyword>
<reference evidence="10 11" key="1">
    <citation type="submission" date="2022-10" db="EMBL/GenBank/DDBJ databases">
        <authorList>
            <person name="Xie J."/>
            <person name="Shen N."/>
        </authorList>
    </citation>
    <scope>NUCLEOTIDE SEQUENCE [LARGE SCALE GENOMIC DNA]</scope>
    <source>
        <strain evidence="10 11">YIM65594</strain>
    </source>
</reference>
<dbReference type="InterPro" id="IPR005225">
    <property type="entry name" value="Small_GTP-bd"/>
</dbReference>
<dbReference type="SUPFAM" id="SSF50465">
    <property type="entry name" value="EF-Tu/eEF-1alpha/eIF2-gamma C-terminal domain"/>
    <property type="match status" value="1"/>
</dbReference>
<dbReference type="InterPro" id="IPR000795">
    <property type="entry name" value="T_Tr_GTP-bd_dom"/>
</dbReference>
<dbReference type="CDD" id="cd03707">
    <property type="entry name" value="EFTU_III"/>
    <property type="match status" value="1"/>
</dbReference>
<dbReference type="PROSITE" id="PS51722">
    <property type="entry name" value="G_TR_2"/>
    <property type="match status" value="1"/>
</dbReference>
<evidence type="ECO:0000256" key="4">
    <source>
        <dbReference type="ARBA" id="ARBA00022842"/>
    </source>
</evidence>
<comment type="catalytic activity">
    <reaction evidence="7">
        <text>GTP + H2O = GDP + phosphate + H(+)</text>
        <dbReference type="Rhea" id="RHEA:19669"/>
        <dbReference type="ChEBI" id="CHEBI:15377"/>
        <dbReference type="ChEBI" id="CHEBI:15378"/>
        <dbReference type="ChEBI" id="CHEBI:37565"/>
        <dbReference type="ChEBI" id="CHEBI:43474"/>
        <dbReference type="ChEBI" id="CHEBI:58189"/>
        <dbReference type="EC" id="3.6.5.3"/>
    </reaction>
</comment>
<keyword evidence="3 7" id="KW-0378">Hydrolase</keyword>
<dbReference type="InterPro" id="IPR004161">
    <property type="entry name" value="EFTu-like_2"/>
</dbReference>
<evidence type="ECO:0000259" key="9">
    <source>
        <dbReference type="PROSITE" id="PS51722"/>
    </source>
</evidence>
<evidence type="ECO:0000256" key="7">
    <source>
        <dbReference type="HAMAP-Rule" id="MF_00118"/>
    </source>
</evidence>
<comment type="similarity">
    <text evidence="7">Belongs to the TRAFAC class translation factor GTPase superfamily. Classic translation factor GTPase family. EF-Tu/EF-1A subfamily.</text>
</comment>
<feature type="domain" description="Tr-type G" evidence="9">
    <location>
        <begin position="10"/>
        <end position="203"/>
    </location>
</feature>
<organism evidence="10 11">
    <name type="scientific">Streptomyces endophyticus</name>
    <dbReference type="NCBI Taxonomy" id="714166"/>
    <lineage>
        <taxon>Bacteria</taxon>
        <taxon>Bacillati</taxon>
        <taxon>Actinomycetota</taxon>
        <taxon>Actinomycetes</taxon>
        <taxon>Kitasatosporales</taxon>
        <taxon>Streptomycetaceae</taxon>
        <taxon>Streptomyces</taxon>
    </lineage>
</organism>